<dbReference type="Proteomes" id="UP000499080">
    <property type="component" value="Unassembled WGS sequence"/>
</dbReference>
<name>A0A4Y2LRW9_ARAVE</name>
<dbReference type="AlphaFoldDB" id="A0A4Y2LRW9"/>
<dbReference type="OrthoDB" id="6778665at2759"/>
<accession>A0A4Y2LRW9</accession>
<sequence>MRSQLKNFGLVTFLSKWNHRSKPEITKLKLLSTIPVTVKPHATLNSSKGVISFGELLKESEEKITEELKSRSDPCASYYDTERWPTPQYQASDTNFRLQQIT</sequence>
<proteinExistence type="predicted"/>
<organism evidence="1 2">
    <name type="scientific">Araneus ventricosus</name>
    <name type="common">Orbweaver spider</name>
    <name type="synonym">Epeira ventricosa</name>
    <dbReference type="NCBI Taxonomy" id="182803"/>
    <lineage>
        <taxon>Eukaryota</taxon>
        <taxon>Metazoa</taxon>
        <taxon>Ecdysozoa</taxon>
        <taxon>Arthropoda</taxon>
        <taxon>Chelicerata</taxon>
        <taxon>Arachnida</taxon>
        <taxon>Araneae</taxon>
        <taxon>Araneomorphae</taxon>
        <taxon>Entelegynae</taxon>
        <taxon>Araneoidea</taxon>
        <taxon>Araneidae</taxon>
        <taxon>Araneus</taxon>
    </lineage>
</organism>
<dbReference type="EMBL" id="BGPR01006179">
    <property type="protein sequence ID" value="GBN16753.1"/>
    <property type="molecule type" value="Genomic_DNA"/>
</dbReference>
<comment type="caution">
    <text evidence="1">The sequence shown here is derived from an EMBL/GenBank/DDBJ whole genome shotgun (WGS) entry which is preliminary data.</text>
</comment>
<evidence type="ECO:0000313" key="1">
    <source>
        <dbReference type="EMBL" id="GBN16753.1"/>
    </source>
</evidence>
<protein>
    <submittedName>
        <fullName evidence="1">Uncharacterized protein</fullName>
    </submittedName>
</protein>
<reference evidence="1 2" key="1">
    <citation type="journal article" date="2019" name="Sci. Rep.">
        <title>Orb-weaving spider Araneus ventricosus genome elucidates the spidroin gene catalogue.</title>
        <authorList>
            <person name="Kono N."/>
            <person name="Nakamura H."/>
            <person name="Ohtoshi R."/>
            <person name="Moran D.A.P."/>
            <person name="Shinohara A."/>
            <person name="Yoshida Y."/>
            <person name="Fujiwara M."/>
            <person name="Mori M."/>
            <person name="Tomita M."/>
            <person name="Arakawa K."/>
        </authorList>
    </citation>
    <scope>NUCLEOTIDE SEQUENCE [LARGE SCALE GENOMIC DNA]</scope>
</reference>
<evidence type="ECO:0000313" key="2">
    <source>
        <dbReference type="Proteomes" id="UP000499080"/>
    </source>
</evidence>
<keyword evidence="2" id="KW-1185">Reference proteome</keyword>
<gene>
    <name evidence="1" type="ORF">AVEN_256228_1</name>
</gene>